<feature type="non-terminal residue" evidence="2">
    <location>
        <position position="1"/>
    </location>
</feature>
<reference evidence="3" key="1">
    <citation type="submission" date="2018-01" db="EMBL/GenBank/DDBJ databases">
        <authorList>
            <person name="Alioto T."/>
            <person name="Alioto T."/>
        </authorList>
    </citation>
    <scope>NUCLEOTIDE SEQUENCE [LARGE SCALE GENOMIC DNA]</scope>
</reference>
<keyword evidence="3" id="KW-1185">Reference proteome</keyword>
<feature type="transmembrane region" description="Helical" evidence="1">
    <location>
        <begin position="79"/>
        <end position="105"/>
    </location>
</feature>
<keyword evidence="1" id="KW-1133">Transmembrane helix</keyword>
<dbReference type="AlphaFoldDB" id="A0A3B0KEB1"/>
<protein>
    <submittedName>
        <fullName evidence="2">Uncharacterized protein</fullName>
    </submittedName>
</protein>
<evidence type="ECO:0000313" key="3">
    <source>
        <dbReference type="Proteomes" id="UP000268350"/>
    </source>
</evidence>
<name>A0A3B0KEB1_DROGU</name>
<proteinExistence type="predicted"/>
<keyword evidence="1" id="KW-0812">Transmembrane</keyword>
<sequence>LIKAPFAKTYKIIKTASHAASHDLEMLGGEVRKNQSFNTNSSPTKKNKKPYCVVRTKNLNLNLKPKQKKILQKITKRKIVFGTCVKMLNFCIFCDLVYVFVYIYIC</sequence>
<evidence type="ECO:0000313" key="2">
    <source>
        <dbReference type="EMBL" id="SPP84629.1"/>
    </source>
</evidence>
<keyword evidence="1" id="KW-0472">Membrane</keyword>
<accession>A0A3B0KEB1</accession>
<evidence type="ECO:0000256" key="1">
    <source>
        <dbReference type="SAM" id="Phobius"/>
    </source>
</evidence>
<dbReference type="EMBL" id="OUUW01000008">
    <property type="protein sequence ID" value="SPP84629.1"/>
    <property type="molecule type" value="Genomic_DNA"/>
</dbReference>
<dbReference type="Proteomes" id="UP000268350">
    <property type="component" value="Unassembled WGS sequence"/>
</dbReference>
<organism evidence="2 3">
    <name type="scientific">Drosophila guanche</name>
    <name type="common">Fruit fly</name>
    <dbReference type="NCBI Taxonomy" id="7266"/>
    <lineage>
        <taxon>Eukaryota</taxon>
        <taxon>Metazoa</taxon>
        <taxon>Ecdysozoa</taxon>
        <taxon>Arthropoda</taxon>
        <taxon>Hexapoda</taxon>
        <taxon>Insecta</taxon>
        <taxon>Pterygota</taxon>
        <taxon>Neoptera</taxon>
        <taxon>Endopterygota</taxon>
        <taxon>Diptera</taxon>
        <taxon>Brachycera</taxon>
        <taxon>Muscomorpha</taxon>
        <taxon>Ephydroidea</taxon>
        <taxon>Drosophilidae</taxon>
        <taxon>Drosophila</taxon>
        <taxon>Sophophora</taxon>
    </lineage>
</organism>
<gene>
    <name evidence="2" type="ORF">DGUA_6G017247</name>
</gene>